<dbReference type="GeneID" id="36580920"/>
<sequence length="125" mass="13857">MTEVGSSHAQWWDLPAARAPPFRGTVASIRRKSINAVMVVTACISVFAVYSYGVPACHVAGLLHASITPDTLRPGTKIEKFESRLSNLLYKYRAIRLFGVWIAIGLHISVPIHFIPRPDFTSPLR</sequence>
<keyword evidence="1" id="KW-0812">Transmembrane</keyword>
<dbReference type="EMBL" id="KZ613828">
    <property type="protein sequence ID" value="PMD58246.1"/>
    <property type="molecule type" value="Genomic_DNA"/>
</dbReference>
<keyword evidence="3" id="KW-1185">Reference proteome</keyword>
<dbReference type="AlphaFoldDB" id="A0A2J6T5F2"/>
<dbReference type="Proteomes" id="UP000235371">
    <property type="component" value="Unassembled WGS sequence"/>
</dbReference>
<organism evidence="2 3">
    <name type="scientific">Hyaloscypha bicolor E</name>
    <dbReference type="NCBI Taxonomy" id="1095630"/>
    <lineage>
        <taxon>Eukaryota</taxon>
        <taxon>Fungi</taxon>
        <taxon>Dikarya</taxon>
        <taxon>Ascomycota</taxon>
        <taxon>Pezizomycotina</taxon>
        <taxon>Leotiomycetes</taxon>
        <taxon>Helotiales</taxon>
        <taxon>Hyaloscyphaceae</taxon>
        <taxon>Hyaloscypha</taxon>
        <taxon>Hyaloscypha bicolor</taxon>
    </lineage>
</organism>
<feature type="transmembrane region" description="Helical" evidence="1">
    <location>
        <begin position="94"/>
        <end position="115"/>
    </location>
</feature>
<evidence type="ECO:0000256" key="1">
    <source>
        <dbReference type="SAM" id="Phobius"/>
    </source>
</evidence>
<dbReference type="InParanoid" id="A0A2J6T5F2"/>
<evidence type="ECO:0000313" key="3">
    <source>
        <dbReference type="Proteomes" id="UP000235371"/>
    </source>
</evidence>
<evidence type="ECO:0000313" key="2">
    <source>
        <dbReference type="EMBL" id="PMD58246.1"/>
    </source>
</evidence>
<keyword evidence="1" id="KW-0472">Membrane</keyword>
<reference evidence="2 3" key="1">
    <citation type="submission" date="2016-04" db="EMBL/GenBank/DDBJ databases">
        <title>A degradative enzymes factory behind the ericoid mycorrhizal symbiosis.</title>
        <authorList>
            <consortium name="DOE Joint Genome Institute"/>
            <person name="Martino E."/>
            <person name="Morin E."/>
            <person name="Grelet G."/>
            <person name="Kuo A."/>
            <person name="Kohler A."/>
            <person name="Daghino S."/>
            <person name="Barry K."/>
            <person name="Choi C."/>
            <person name="Cichocki N."/>
            <person name="Clum A."/>
            <person name="Copeland A."/>
            <person name="Hainaut M."/>
            <person name="Haridas S."/>
            <person name="Labutti K."/>
            <person name="Lindquist E."/>
            <person name="Lipzen A."/>
            <person name="Khouja H.-R."/>
            <person name="Murat C."/>
            <person name="Ohm R."/>
            <person name="Olson A."/>
            <person name="Spatafora J."/>
            <person name="Veneault-Fourrey C."/>
            <person name="Henrissat B."/>
            <person name="Grigoriev I."/>
            <person name="Martin F."/>
            <person name="Perotto S."/>
        </authorList>
    </citation>
    <scope>NUCLEOTIDE SEQUENCE [LARGE SCALE GENOMIC DNA]</scope>
    <source>
        <strain evidence="2 3">E</strain>
    </source>
</reference>
<feature type="transmembrane region" description="Helical" evidence="1">
    <location>
        <begin position="33"/>
        <end position="53"/>
    </location>
</feature>
<proteinExistence type="predicted"/>
<gene>
    <name evidence="2" type="ORF">K444DRAFT_440760</name>
</gene>
<accession>A0A2J6T5F2</accession>
<keyword evidence="1" id="KW-1133">Transmembrane helix</keyword>
<name>A0A2J6T5F2_9HELO</name>
<protein>
    <submittedName>
        <fullName evidence="2">Uncharacterized protein</fullName>
    </submittedName>
</protein>
<dbReference type="RefSeq" id="XP_024735150.1">
    <property type="nucleotide sequence ID" value="XM_024872840.1"/>
</dbReference>